<feature type="compositionally biased region" description="Basic and acidic residues" evidence="1">
    <location>
        <begin position="40"/>
        <end position="58"/>
    </location>
</feature>
<evidence type="ECO:0000313" key="2">
    <source>
        <dbReference type="EMBL" id="KAF2303583.1"/>
    </source>
</evidence>
<organism evidence="2 3">
    <name type="scientific">Hevea brasiliensis</name>
    <name type="common">Para rubber tree</name>
    <name type="synonym">Siphonia brasiliensis</name>
    <dbReference type="NCBI Taxonomy" id="3981"/>
    <lineage>
        <taxon>Eukaryota</taxon>
        <taxon>Viridiplantae</taxon>
        <taxon>Streptophyta</taxon>
        <taxon>Embryophyta</taxon>
        <taxon>Tracheophyta</taxon>
        <taxon>Spermatophyta</taxon>
        <taxon>Magnoliopsida</taxon>
        <taxon>eudicotyledons</taxon>
        <taxon>Gunneridae</taxon>
        <taxon>Pentapetalae</taxon>
        <taxon>rosids</taxon>
        <taxon>fabids</taxon>
        <taxon>Malpighiales</taxon>
        <taxon>Euphorbiaceae</taxon>
        <taxon>Crotonoideae</taxon>
        <taxon>Micrandreae</taxon>
        <taxon>Hevea</taxon>
    </lineage>
</organism>
<evidence type="ECO:0000313" key="3">
    <source>
        <dbReference type="Proteomes" id="UP000467840"/>
    </source>
</evidence>
<reference evidence="2 3" key="1">
    <citation type="journal article" date="2020" name="Mol. Plant">
        <title>The Chromosome-Based Rubber Tree Genome Provides New Insights into Spurge Genome Evolution and Rubber Biosynthesis.</title>
        <authorList>
            <person name="Liu J."/>
            <person name="Shi C."/>
            <person name="Shi C.C."/>
            <person name="Li W."/>
            <person name="Zhang Q.J."/>
            <person name="Zhang Y."/>
            <person name="Li K."/>
            <person name="Lu H.F."/>
            <person name="Shi C."/>
            <person name="Zhu S.T."/>
            <person name="Xiao Z.Y."/>
            <person name="Nan H."/>
            <person name="Yue Y."/>
            <person name="Zhu X.G."/>
            <person name="Wu Y."/>
            <person name="Hong X.N."/>
            <person name="Fan G.Y."/>
            <person name="Tong Y."/>
            <person name="Zhang D."/>
            <person name="Mao C.L."/>
            <person name="Liu Y.L."/>
            <person name="Hao S.J."/>
            <person name="Liu W.Q."/>
            <person name="Lv M.Q."/>
            <person name="Zhang H.B."/>
            <person name="Liu Y."/>
            <person name="Hu-Tang G.R."/>
            <person name="Wang J.P."/>
            <person name="Wang J.H."/>
            <person name="Sun Y.H."/>
            <person name="Ni S.B."/>
            <person name="Chen W.B."/>
            <person name="Zhang X.C."/>
            <person name="Jiao Y.N."/>
            <person name="Eichler E.E."/>
            <person name="Li G.H."/>
            <person name="Liu X."/>
            <person name="Gao L.Z."/>
        </authorList>
    </citation>
    <scope>NUCLEOTIDE SEQUENCE [LARGE SCALE GENOMIC DNA]</scope>
    <source>
        <strain evidence="3">cv. GT1</strain>
        <tissue evidence="2">Leaf</tissue>
    </source>
</reference>
<dbReference type="AlphaFoldDB" id="A0A6A6LTX6"/>
<feature type="compositionally biased region" description="Basic and acidic residues" evidence="1">
    <location>
        <begin position="10"/>
        <end position="19"/>
    </location>
</feature>
<accession>A0A6A6LTX6</accession>
<feature type="region of interest" description="Disordered" evidence="1">
    <location>
        <begin position="1"/>
        <end position="142"/>
    </location>
</feature>
<evidence type="ECO:0000256" key="1">
    <source>
        <dbReference type="SAM" id="MobiDB-lite"/>
    </source>
</evidence>
<name>A0A6A6LTX6_HEVBR</name>
<protein>
    <submittedName>
        <fullName evidence="2">Uncharacterized protein</fullName>
    </submittedName>
</protein>
<feature type="compositionally biased region" description="Basic residues" evidence="1">
    <location>
        <begin position="78"/>
        <end position="96"/>
    </location>
</feature>
<comment type="caution">
    <text evidence="2">The sequence shown here is derived from an EMBL/GenBank/DDBJ whole genome shotgun (WGS) entry which is preliminary data.</text>
</comment>
<gene>
    <name evidence="2" type="ORF">GH714_019675</name>
</gene>
<sequence>MRLIGLSEAPSKDGERDNGMENAAEEENAKDVCGTQEQSKLPRELPPEEEVGCAREEPSVAGSPREVALPKPEGTRQPRSRRSRNRCKAKRKVKTPSHKDEEGTETQQKAKGNGSHGHERSPRRQGQLRGKSDRGGHSCKPIKWGRLVSREMLRAHGARKEVHYLSGGSVKSQRGAIRLSGGECHPINIASRSPMNFVLEGCPSEAALCAWDVDWPSNGKRDVNCMNNWSGPRESCGLCMARHQWRA</sequence>
<keyword evidence="3" id="KW-1185">Reference proteome</keyword>
<dbReference type="Proteomes" id="UP000467840">
    <property type="component" value="Chromosome 16"/>
</dbReference>
<proteinExistence type="predicted"/>
<dbReference type="EMBL" id="JAAGAX010000009">
    <property type="protein sequence ID" value="KAF2303583.1"/>
    <property type="molecule type" value="Genomic_DNA"/>
</dbReference>